<name>A0AA91PWE1_CLALS</name>
<dbReference type="PANTHER" id="PTHR13465">
    <property type="entry name" value="UPF0183 PROTEIN"/>
    <property type="match status" value="1"/>
</dbReference>
<dbReference type="GO" id="GO:0005802">
    <property type="term" value="C:trans-Golgi network"/>
    <property type="evidence" value="ECO:0007669"/>
    <property type="project" value="TreeGrafter"/>
</dbReference>
<gene>
    <name evidence="2" type="ORF">A9F13_22g00825</name>
</gene>
<organism evidence="2 3">
    <name type="scientific">Clavispora lusitaniae</name>
    <name type="common">Candida lusitaniae</name>
    <dbReference type="NCBI Taxonomy" id="36911"/>
    <lineage>
        <taxon>Eukaryota</taxon>
        <taxon>Fungi</taxon>
        <taxon>Dikarya</taxon>
        <taxon>Ascomycota</taxon>
        <taxon>Saccharomycotina</taxon>
        <taxon>Pichiomycetes</taxon>
        <taxon>Metschnikowiaceae</taxon>
        <taxon>Clavispora</taxon>
    </lineage>
</organism>
<dbReference type="GO" id="GO:0043001">
    <property type="term" value="P:Golgi to plasma membrane protein transport"/>
    <property type="evidence" value="ECO:0007669"/>
    <property type="project" value="TreeGrafter"/>
</dbReference>
<dbReference type="PANTHER" id="PTHR13465:SF2">
    <property type="entry name" value="PHAGOSOME ASSEMBLY FACTOR 1"/>
    <property type="match status" value="1"/>
</dbReference>
<protein>
    <submittedName>
        <fullName evidence="2">Uncharacterized protein</fullName>
    </submittedName>
</protein>
<comment type="similarity">
    <text evidence="1">Belongs to the PHAF1 family.</text>
</comment>
<dbReference type="EMBL" id="LYUB02000022">
    <property type="protein sequence ID" value="OVF05537.1"/>
    <property type="molecule type" value="Genomic_DNA"/>
</dbReference>
<dbReference type="Pfam" id="PF03676">
    <property type="entry name" value="PHAF1"/>
    <property type="match status" value="1"/>
</dbReference>
<proteinExistence type="inferred from homology"/>
<dbReference type="Proteomes" id="UP000195602">
    <property type="component" value="Unassembled WGS sequence"/>
</dbReference>
<dbReference type="AlphaFoldDB" id="A0AA91PWE1"/>
<evidence type="ECO:0000313" key="2">
    <source>
        <dbReference type="EMBL" id="OVF05537.1"/>
    </source>
</evidence>
<dbReference type="KEGG" id="clus:A9F13_22g00825"/>
<dbReference type="InterPro" id="IPR039156">
    <property type="entry name" value="PHAF1/BROMI"/>
</dbReference>
<evidence type="ECO:0000313" key="3">
    <source>
        <dbReference type="Proteomes" id="UP000195602"/>
    </source>
</evidence>
<accession>A0AA91PWE1</accession>
<dbReference type="InterPro" id="IPR005373">
    <property type="entry name" value="PHAF1"/>
</dbReference>
<reference evidence="2 3" key="1">
    <citation type="submission" date="2017-04" db="EMBL/GenBank/DDBJ databases">
        <title>Draft genome of the yeast Clavispora lusitaniae type strain CBS 6936.</title>
        <authorList>
            <person name="Durrens P."/>
            <person name="Klopp C."/>
            <person name="Biteau N."/>
            <person name="Fitton-Ouhabi V."/>
            <person name="Dementhon K."/>
            <person name="Accoceberry I."/>
            <person name="Sherman D.J."/>
            <person name="Noel T."/>
        </authorList>
    </citation>
    <scope>NUCLEOTIDE SEQUENCE [LARGE SCALE GENOMIC DNA]</scope>
    <source>
        <strain evidence="2 3">CBS 6936</strain>
    </source>
</reference>
<evidence type="ECO:0000256" key="1">
    <source>
        <dbReference type="ARBA" id="ARBA00024339"/>
    </source>
</evidence>
<comment type="caution">
    <text evidence="2">The sequence shown here is derived from an EMBL/GenBank/DDBJ whole genome shotgun (WGS) entry which is preliminary data.</text>
</comment>
<sequence length="461" mass="52032">MVTTNIVPGEGIDNNFVLGSSLYDTVSRMRKYKEPLKISYSSKAYLDTPILVTLPNLAVRLMFHSSGNQELMLIEVLDFSHSKLCYKGTYLNDIVYTYPSDEELYTNGQNIAKKKQVSPCTLKHIYNKVFGPTFPGILDWKRKTYILSYPGIAFRFSINSADLLGRVSKLTDSNDVLSALTNWDQPTDILCQSLSIYKGESYPEFHQRLRLLSRSNLVNYEPKVSEITVKNVKVDLERGIAELERSLDGPLPAAVLTIGRTTQQDIIRLLGPPDACFNKFDSRLSIHKHLKTIGVSCENPGSVYKLHNYFRHGIDYLYNLNAAHQSGGVLEKIIIHNGGIAESMDFLQWNKCNWKISTGTESPSVVDSSMYFSDFGSDFLEKVDKNKTGPVLLNRNESEIVSGDDMEFVELPEIERLSINSLSSDSCENYKTWGQSKLYGFDRCIFEVVSTNNCVSIVTVY</sequence>